<sequence>MASGFDPSEYGRHIAEVYDELHADLSPEAALSVIAGYAAGGAVLELGIGTGRIALPLAAKGLDVEGIEGSPEMVAQLRRKPGGEALRVEVGDFSTTTMDRRYAVVVLAYNTINALPSQDAQVQTFRNAAAHLDPSGVFLVENWVPDVAGFHHGRAVRAHEVAERHVIVEVAELRPAEQRISATRLAFTADGVRLLPVDHRYVWPAELDLMARLAGLHLEERWQDWERRPFTDQSTTYVAVYRRDD</sequence>
<name>A0ABW4XB08_9ACTN</name>
<comment type="caution">
    <text evidence="2">The sequence shown here is derived from an EMBL/GenBank/DDBJ whole genome shotgun (WGS) entry which is preliminary data.</text>
</comment>
<proteinExistence type="predicted"/>
<evidence type="ECO:0000313" key="2">
    <source>
        <dbReference type="EMBL" id="MFD2092477.1"/>
    </source>
</evidence>
<evidence type="ECO:0000259" key="1">
    <source>
        <dbReference type="Pfam" id="PF13649"/>
    </source>
</evidence>
<dbReference type="Gene3D" id="3.40.50.150">
    <property type="entry name" value="Vaccinia Virus protein VP39"/>
    <property type="match status" value="1"/>
</dbReference>
<reference evidence="3" key="1">
    <citation type="journal article" date="2019" name="Int. J. Syst. Evol. Microbiol.">
        <title>The Global Catalogue of Microorganisms (GCM) 10K type strain sequencing project: providing services to taxonomists for standard genome sequencing and annotation.</title>
        <authorList>
            <consortium name="The Broad Institute Genomics Platform"/>
            <consortium name="The Broad Institute Genome Sequencing Center for Infectious Disease"/>
            <person name="Wu L."/>
            <person name="Ma J."/>
        </authorList>
    </citation>
    <scope>NUCLEOTIDE SEQUENCE [LARGE SCALE GENOMIC DNA]</scope>
    <source>
        <strain evidence="3">JCM 3338</strain>
    </source>
</reference>
<gene>
    <name evidence="2" type="ORF">ACFSHS_12940</name>
</gene>
<dbReference type="EMBL" id="JBHUHP010000010">
    <property type="protein sequence ID" value="MFD2092477.1"/>
    <property type="molecule type" value="Genomic_DNA"/>
</dbReference>
<keyword evidence="2" id="KW-0489">Methyltransferase</keyword>
<dbReference type="RefSeq" id="WP_376876437.1">
    <property type="nucleotide sequence ID" value="NZ_JBHUHP010000010.1"/>
</dbReference>
<evidence type="ECO:0000313" key="3">
    <source>
        <dbReference type="Proteomes" id="UP001597402"/>
    </source>
</evidence>
<organism evidence="2 3">
    <name type="scientific">Blastococcus deserti</name>
    <dbReference type="NCBI Taxonomy" id="2259033"/>
    <lineage>
        <taxon>Bacteria</taxon>
        <taxon>Bacillati</taxon>
        <taxon>Actinomycetota</taxon>
        <taxon>Actinomycetes</taxon>
        <taxon>Geodermatophilales</taxon>
        <taxon>Geodermatophilaceae</taxon>
        <taxon>Blastococcus</taxon>
    </lineage>
</organism>
<dbReference type="GO" id="GO:0032259">
    <property type="term" value="P:methylation"/>
    <property type="evidence" value="ECO:0007669"/>
    <property type="project" value="UniProtKB-KW"/>
</dbReference>
<dbReference type="CDD" id="cd02440">
    <property type="entry name" value="AdoMet_MTases"/>
    <property type="match status" value="1"/>
</dbReference>
<dbReference type="Proteomes" id="UP001597402">
    <property type="component" value="Unassembled WGS sequence"/>
</dbReference>
<protein>
    <submittedName>
        <fullName evidence="2">Class I SAM-dependent DNA methyltransferase</fullName>
    </submittedName>
</protein>
<dbReference type="Pfam" id="PF13649">
    <property type="entry name" value="Methyltransf_25"/>
    <property type="match status" value="1"/>
</dbReference>
<dbReference type="GO" id="GO:0008168">
    <property type="term" value="F:methyltransferase activity"/>
    <property type="evidence" value="ECO:0007669"/>
    <property type="project" value="UniProtKB-KW"/>
</dbReference>
<dbReference type="SUPFAM" id="SSF53335">
    <property type="entry name" value="S-adenosyl-L-methionine-dependent methyltransferases"/>
    <property type="match status" value="1"/>
</dbReference>
<feature type="domain" description="Methyltransferase" evidence="1">
    <location>
        <begin position="43"/>
        <end position="136"/>
    </location>
</feature>
<dbReference type="InterPro" id="IPR029063">
    <property type="entry name" value="SAM-dependent_MTases_sf"/>
</dbReference>
<accession>A0ABW4XB08</accession>
<keyword evidence="3" id="KW-1185">Reference proteome</keyword>
<dbReference type="InterPro" id="IPR041698">
    <property type="entry name" value="Methyltransf_25"/>
</dbReference>
<dbReference type="Gene3D" id="2.20.25.570">
    <property type="match status" value="1"/>
</dbReference>
<keyword evidence="2" id="KW-0808">Transferase</keyword>